<dbReference type="InterPro" id="IPR036188">
    <property type="entry name" value="FAD/NAD-bd_sf"/>
</dbReference>
<comment type="cofactor">
    <cofactor evidence="1">
        <name>FAD</name>
        <dbReference type="ChEBI" id="CHEBI:57692"/>
    </cofactor>
</comment>
<dbReference type="InterPro" id="IPR051205">
    <property type="entry name" value="UbiH/COQ6_monooxygenase"/>
</dbReference>
<sequence length="415" mass="44215">MMGEQRNVVIAGGGMVGISLALVLANQLPDTTRITLVESVPLPSSGDKAPTYHPSFDARSTALSFSSRRIYEALGIWEGLAQWACPINTIHVSNRGRFGSTVLQASEYDWPALGYVVENAWLGRYLLHALQQQGRVELLSPASVTAAEADGKGMRLVLSHPELTELHTDLLVVADGAGSPLRESLGVIASEKPYGQHALVANIAFAQAHSGCAFERFTDQGPLALLPLLSAAGAEHRAGLVWTLPPARAKTLCEASDAEFLEALQERFGYRLGRLRQVGERHAYPLALLRAGEQVRQGVVIMGNAAHSLHPVAGQGFNLALRDIAALTETVAAALSAGKELGDLTALQRYESAQAQDQEQTIQFSDLVPQVFMNSDPLLGLTRDMALSGLDVLAPLKHQFVRHAAGIAAMGGSGG</sequence>
<organism evidence="9 10">
    <name type="scientific">Parahalioglobus pacificus</name>
    <dbReference type="NCBI Taxonomy" id="930806"/>
    <lineage>
        <taxon>Bacteria</taxon>
        <taxon>Pseudomonadati</taxon>
        <taxon>Pseudomonadota</taxon>
        <taxon>Gammaproteobacteria</taxon>
        <taxon>Cellvibrionales</taxon>
        <taxon>Halieaceae</taxon>
        <taxon>Parahalioglobus</taxon>
    </lineage>
</organism>
<dbReference type="InterPro" id="IPR010971">
    <property type="entry name" value="UbiH/COQ6"/>
</dbReference>
<dbReference type="NCBIfam" id="TIGR01984">
    <property type="entry name" value="UbiH"/>
    <property type="match status" value="1"/>
</dbReference>
<dbReference type="GO" id="GO:0006744">
    <property type="term" value="P:ubiquinone biosynthetic process"/>
    <property type="evidence" value="ECO:0007669"/>
    <property type="project" value="InterPro"/>
</dbReference>
<evidence type="ECO:0000256" key="5">
    <source>
        <dbReference type="ARBA" id="ARBA00022827"/>
    </source>
</evidence>
<accession>A0A918XKH9</accession>
<evidence type="ECO:0000256" key="1">
    <source>
        <dbReference type="ARBA" id="ARBA00001974"/>
    </source>
</evidence>
<comment type="caution">
    <text evidence="9">The sequence shown here is derived from an EMBL/GenBank/DDBJ whole genome shotgun (WGS) entry which is preliminary data.</text>
</comment>
<evidence type="ECO:0000256" key="7">
    <source>
        <dbReference type="ARBA" id="ARBA00023033"/>
    </source>
</evidence>
<comment type="similarity">
    <text evidence="3">Belongs to the UbiH/COQ6 family.</text>
</comment>
<dbReference type="PANTHER" id="PTHR43876:SF8">
    <property type="entry name" value="2-OCTAPRENYL-6-METHOXYPHENOL HYDROXYLASE"/>
    <property type="match status" value="1"/>
</dbReference>
<reference evidence="9" key="2">
    <citation type="submission" date="2020-09" db="EMBL/GenBank/DDBJ databases">
        <authorList>
            <person name="Sun Q."/>
            <person name="Kim S."/>
        </authorList>
    </citation>
    <scope>NUCLEOTIDE SEQUENCE</scope>
    <source>
        <strain evidence="9">KCTC 23430</strain>
    </source>
</reference>
<evidence type="ECO:0000256" key="6">
    <source>
        <dbReference type="ARBA" id="ARBA00023002"/>
    </source>
</evidence>
<evidence type="ECO:0000256" key="4">
    <source>
        <dbReference type="ARBA" id="ARBA00022630"/>
    </source>
</evidence>
<dbReference type="Gene3D" id="3.50.50.60">
    <property type="entry name" value="FAD/NAD(P)-binding domain"/>
    <property type="match status" value="2"/>
</dbReference>
<dbReference type="Pfam" id="PF01494">
    <property type="entry name" value="FAD_binding_3"/>
    <property type="match status" value="1"/>
</dbReference>
<name>A0A918XKH9_9GAMM</name>
<dbReference type="EMBL" id="BMYM01000002">
    <property type="protein sequence ID" value="GHD35336.1"/>
    <property type="molecule type" value="Genomic_DNA"/>
</dbReference>
<dbReference type="InterPro" id="IPR011295">
    <property type="entry name" value="UbiH"/>
</dbReference>
<dbReference type="NCBIfam" id="TIGR01988">
    <property type="entry name" value="Ubi-OHases"/>
    <property type="match status" value="1"/>
</dbReference>
<keyword evidence="7" id="KW-0503">Monooxygenase</keyword>
<dbReference type="GO" id="GO:0071949">
    <property type="term" value="F:FAD binding"/>
    <property type="evidence" value="ECO:0007669"/>
    <property type="project" value="InterPro"/>
</dbReference>
<dbReference type="GO" id="GO:0008681">
    <property type="term" value="F:2-octaprenyl-6-methoxyphenol hydroxylase activity"/>
    <property type="evidence" value="ECO:0007669"/>
    <property type="project" value="InterPro"/>
</dbReference>
<evidence type="ECO:0000259" key="8">
    <source>
        <dbReference type="Pfam" id="PF01494"/>
    </source>
</evidence>
<dbReference type="Proteomes" id="UP000644693">
    <property type="component" value="Unassembled WGS sequence"/>
</dbReference>
<gene>
    <name evidence="9" type="primary">ubiH</name>
    <name evidence="9" type="ORF">GCM10007053_22100</name>
</gene>
<keyword evidence="5" id="KW-0274">FAD</keyword>
<keyword evidence="4" id="KW-0285">Flavoprotein</keyword>
<protein>
    <submittedName>
        <fullName evidence="9">2-octaprenyl-6-methoxyphenyl hydroxylase</fullName>
    </submittedName>
</protein>
<evidence type="ECO:0000256" key="2">
    <source>
        <dbReference type="ARBA" id="ARBA00004749"/>
    </source>
</evidence>
<dbReference type="InterPro" id="IPR002938">
    <property type="entry name" value="FAD-bd"/>
</dbReference>
<keyword evidence="6" id="KW-0560">Oxidoreductase</keyword>
<reference evidence="9" key="1">
    <citation type="journal article" date="2014" name="Int. J. Syst. Evol. Microbiol.">
        <title>Complete genome sequence of Corynebacterium casei LMG S-19264T (=DSM 44701T), isolated from a smear-ripened cheese.</title>
        <authorList>
            <consortium name="US DOE Joint Genome Institute (JGI-PGF)"/>
            <person name="Walter F."/>
            <person name="Albersmeier A."/>
            <person name="Kalinowski J."/>
            <person name="Ruckert C."/>
        </authorList>
    </citation>
    <scope>NUCLEOTIDE SEQUENCE</scope>
    <source>
        <strain evidence="9">KCTC 23430</strain>
    </source>
</reference>
<proteinExistence type="inferred from homology"/>
<dbReference type="NCBIfam" id="NF004356">
    <property type="entry name" value="PRK05732.1"/>
    <property type="match status" value="1"/>
</dbReference>
<dbReference type="PANTHER" id="PTHR43876">
    <property type="entry name" value="UBIQUINONE BIOSYNTHESIS MONOOXYGENASE COQ6, MITOCHONDRIAL"/>
    <property type="match status" value="1"/>
</dbReference>
<evidence type="ECO:0000313" key="9">
    <source>
        <dbReference type="EMBL" id="GHD35336.1"/>
    </source>
</evidence>
<comment type="pathway">
    <text evidence="2">Cofactor biosynthesis; ubiquinone biosynthesis.</text>
</comment>
<feature type="domain" description="FAD-binding" evidence="8">
    <location>
        <begin position="7"/>
        <end position="364"/>
    </location>
</feature>
<keyword evidence="10" id="KW-1185">Reference proteome</keyword>
<evidence type="ECO:0000313" key="10">
    <source>
        <dbReference type="Proteomes" id="UP000644693"/>
    </source>
</evidence>
<dbReference type="AlphaFoldDB" id="A0A918XKH9"/>
<evidence type="ECO:0000256" key="3">
    <source>
        <dbReference type="ARBA" id="ARBA00005349"/>
    </source>
</evidence>
<dbReference type="SUPFAM" id="SSF51905">
    <property type="entry name" value="FAD/NAD(P)-binding domain"/>
    <property type="match status" value="1"/>
</dbReference>
<dbReference type="PRINTS" id="PR00420">
    <property type="entry name" value="RNGMNOXGNASE"/>
</dbReference>